<accession>A0A0H4T1X0</accession>
<dbReference type="SUPFAM" id="SSF46561">
    <property type="entry name" value="Ribosomal protein L29 (L29p)"/>
    <property type="match status" value="1"/>
</dbReference>
<keyword evidence="3 5" id="KW-0687">Ribonucleoprotein</keyword>
<evidence type="ECO:0000313" key="6">
    <source>
        <dbReference type="EMBL" id="AKQ01638.1"/>
    </source>
</evidence>
<comment type="similarity">
    <text evidence="1 5">Belongs to the universal ribosomal protein uL29 family.</text>
</comment>
<dbReference type="GO" id="GO:0003735">
    <property type="term" value="F:structural constituent of ribosome"/>
    <property type="evidence" value="ECO:0007669"/>
    <property type="project" value="InterPro"/>
</dbReference>
<dbReference type="InterPro" id="IPR036049">
    <property type="entry name" value="Ribosomal_uL29_sf"/>
</dbReference>
<evidence type="ECO:0000256" key="4">
    <source>
        <dbReference type="ARBA" id="ARBA00035204"/>
    </source>
</evidence>
<evidence type="ECO:0000256" key="2">
    <source>
        <dbReference type="ARBA" id="ARBA00022980"/>
    </source>
</evidence>
<dbReference type="AlphaFoldDB" id="A0A0H4T1X0"/>
<dbReference type="InterPro" id="IPR018254">
    <property type="entry name" value="Ribosomal_uL29_CS"/>
</dbReference>
<sequence>MKIHEIREMKDAELIKRIEEEEKNLVDLRFSHQLKQLTNTAKLKLAKKDIAKMKTILKERELAQKTASAESKG</sequence>
<keyword evidence="2 5" id="KW-0689">Ribosomal protein</keyword>
<dbReference type="NCBIfam" id="TIGR00012">
    <property type="entry name" value="L29"/>
    <property type="match status" value="1"/>
</dbReference>
<dbReference type="Pfam" id="PF00831">
    <property type="entry name" value="Ribosomal_L29"/>
    <property type="match status" value="1"/>
</dbReference>
<protein>
    <recommendedName>
        <fullName evidence="4 5">Large ribosomal subunit protein uL29</fullName>
    </recommendedName>
</protein>
<proteinExistence type="inferred from homology"/>
<dbReference type="HAMAP" id="MF_00374">
    <property type="entry name" value="Ribosomal_uL29"/>
    <property type="match status" value="1"/>
</dbReference>
<reference evidence="6" key="1">
    <citation type="journal article" date="2015" name="ISME J.">
        <title>Aquifer environment selects for microbial species cohorts in sediment and groundwater.</title>
        <authorList>
            <person name="Hug L.A."/>
            <person name="Thomas B.C."/>
            <person name="Brown C.T."/>
            <person name="Frischkorn K.R."/>
            <person name="Williams K.H."/>
            <person name="Tringe S.G."/>
            <person name="Banfield J.F."/>
        </authorList>
    </citation>
    <scope>NUCLEOTIDE SEQUENCE</scope>
</reference>
<organism evidence="6">
    <name type="scientific">uncultured Ignavibacteria bacterium Rifle_16ft_4_minimus_20697</name>
    <dbReference type="NCBI Taxonomy" id="1665100"/>
    <lineage>
        <taxon>Bacteria</taxon>
        <taxon>Pseudomonadati</taxon>
        <taxon>Ignavibacteriota</taxon>
        <taxon>Ignavibacteria</taxon>
        <taxon>environmental samples</taxon>
    </lineage>
</organism>
<dbReference type="GO" id="GO:0006412">
    <property type="term" value="P:translation"/>
    <property type="evidence" value="ECO:0007669"/>
    <property type="project" value="UniProtKB-UniRule"/>
</dbReference>
<dbReference type="InterPro" id="IPR001854">
    <property type="entry name" value="Ribosomal_uL29"/>
</dbReference>
<evidence type="ECO:0000256" key="3">
    <source>
        <dbReference type="ARBA" id="ARBA00023274"/>
    </source>
</evidence>
<evidence type="ECO:0000256" key="5">
    <source>
        <dbReference type="HAMAP-Rule" id="MF_00374"/>
    </source>
</evidence>
<dbReference type="EMBL" id="KT006972">
    <property type="protein sequence ID" value="AKQ01638.1"/>
    <property type="molecule type" value="Genomic_DNA"/>
</dbReference>
<gene>
    <name evidence="5 6" type="primary">rpmC</name>
</gene>
<dbReference type="GO" id="GO:1990904">
    <property type="term" value="C:ribonucleoprotein complex"/>
    <property type="evidence" value="ECO:0007669"/>
    <property type="project" value="UniProtKB-KW"/>
</dbReference>
<dbReference type="CDD" id="cd00427">
    <property type="entry name" value="Ribosomal_L29_HIP"/>
    <property type="match status" value="1"/>
</dbReference>
<dbReference type="GO" id="GO:0005840">
    <property type="term" value="C:ribosome"/>
    <property type="evidence" value="ECO:0007669"/>
    <property type="project" value="UniProtKB-KW"/>
</dbReference>
<dbReference type="PROSITE" id="PS00579">
    <property type="entry name" value="RIBOSOMAL_L29"/>
    <property type="match status" value="1"/>
</dbReference>
<dbReference type="Gene3D" id="1.10.287.310">
    <property type="match status" value="1"/>
</dbReference>
<name>A0A0H4T1X0_9BACT</name>
<evidence type="ECO:0000256" key="1">
    <source>
        <dbReference type="ARBA" id="ARBA00009254"/>
    </source>
</evidence>